<keyword evidence="3" id="KW-1185">Reference proteome</keyword>
<dbReference type="AlphaFoldDB" id="A0A9X4BKQ7"/>
<evidence type="ECO:0000313" key="3">
    <source>
        <dbReference type="Proteomes" id="UP001139971"/>
    </source>
</evidence>
<dbReference type="EMBL" id="JAOVZO020000023">
    <property type="protein sequence ID" value="MDC8015958.1"/>
    <property type="molecule type" value="Genomic_DNA"/>
</dbReference>
<sequence>MNTRTMARLLGAALALFASVAGAKTTFPAPDDAVLTSVGDNMELNGVTMSAWELRSENPPNEVLEFYRRYWAKGGPDGGKAYVENKLGNWTIITHVEGGNVYTAQVQADEAGKGAVGLLGISNLLKRADVAGKKLGEDFPKPAGSTVQNDLVAQDQGVQSRTILLQNPTSVKQNIQFYIDYFERNGWVIEEGARIVDGDVGVVIASRGSDRWQLTFSPSERSTAMVAVLEER</sequence>
<keyword evidence="1" id="KW-0732">Signal</keyword>
<organism evidence="2 3">
    <name type="scientific">Tahibacter soli</name>
    <dbReference type="NCBI Taxonomy" id="2983605"/>
    <lineage>
        <taxon>Bacteria</taxon>
        <taxon>Pseudomonadati</taxon>
        <taxon>Pseudomonadota</taxon>
        <taxon>Gammaproteobacteria</taxon>
        <taxon>Lysobacterales</taxon>
        <taxon>Rhodanobacteraceae</taxon>
        <taxon>Tahibacter</taxon>
    </lineage>
</organism>
<proteinExistence type="predicted"/>
<accession>A0A9X4BKQ7</accession>
<protein>
    <submittedName>
        <fullName evidence="2">Uncharacterized protein</fullName>
    </submittedName>
</protein>
<dbReference type="RefSeq" id="WP_263543589.1">
    <property type="nucleotide sequence ID" value="NZ_JAOVZO020000023.1"/>
</dbReference>
<evidence type="ECO:0000256" key="1">
    <source>
        <dbReference type="SAM" id="SignalP"/>
    </source>
</evidence>
<evidence type="ECO:0000313" key="2">
    <source>
        <dbReference type="EMBL" id="MDC8015958.1"/>
    </source>
</evidence>
<comment type="caution">
    <text evidence="2">The sequence shown here is derived from an EMBL/GenBank/DDBJ whole genome shotgun (WGS) entry which is preliminary data.</text>
</comment>
<dbReference type="Proteomes" id="UP001139971">
    <property type="component" value="Unassembled WGS sequence"/>
</dbReference>
<reference evidence="2" key="1">
    <citation type="submission" date="2023-02" db="EMBL/GenBank/DDBJ databases">
        <title>Tahibacter soli sp. nov. isolated from soil.</title>
        <authorList>
            <person name="Baek J.H."/>
            <person name="Lee J.K."/>
            <person name="Choi D.G."/>
            <person name="Jeon C.O."/>
        </authorList>
    </citation>
    <scope>NUCLEOTIDE SEQUENCE</scope>
    <source>
        <strain evidence="2">BL</strain>
    </source>
</reference>
<gene>
    <name evidence="2" type="ORF">OD750_025825</name>
</gene>
<feature type="chain" id="PRO_5040771089" evidence="1">
    <location>
        <begin position="24"/>
        <end position="232"/>
    </location>
</feature>
<name>A0A9X4BKQ7_9GAMM</name>
<feature type="signal peptide" evidence="1">
    <location>
        <begin position="1"/>
        <end position="23"/>
    </location>
</feature>